<protein>
    <submittedName>
        <fullName evidence="2">Uncharacterized protein</fullName>
    </submittedName>
</protein>
<evidence type="ECO:0000256" key="1">
    <source>
        <dbReference type="SAM" id="Phobius"/>
    </source>
</evidence>
<dbReference type="Proteomes" id="UP000824782">
    <property type="component" value="Unassembled WGS sequence"/>
</dbReference>
<feature type="transmembrane region" description="Helical" evidence="1">
    <location>
        <begin position="20"/>
        <end position="39"/>
    </location>
</feature>
<gene>
    <name evidence="2" type="ORF">GDO81_029031</name>
</gene>
<keyword evidence="1" id="KW-1133">Transmembrane helix</keyword>
<keyword evidence="1" id="KW-0472">Membrane</keyword>
<evidence type="ECO:0000313" key="3">
    <source>
        <dbReference type="Proteomes" id="UP000824782"/>
    </source>
</evidence>
<reference evidence="2" key="1">
    <citation type="thesis" date="2020" institute="ProQuest LLC" country="789 East Eisenhower Parkway, Ann Arbor, MI, USA">
        <title>Comparative Genomics and Chromosome Evolution.</title>
        <authorList>
            <person name="Mudd A.B."/>
        </authorList>
    </citation>
    <scope>NUCLEOTIDE SEQUENCE</scope>
    <source>
        <strain evidence="2">237g6f4</strain>
        <tissue evidence="2">Blood</tissue>
    </source>
</reference>
<organism evidence="2 3">
    <name type="scientific">Engystomops pustulosus</name>
    <name type="common">Tungara frog</name>
    <name type="synonym">Physalaemus pustulosus</name>
    <dbReference type="NCBI Taxonomy" id="76066"/>
    <lineage>
        <taxon>Eukaryota</taxon>
        <taxon>Metazoa</taxon>
        <taxon>Chordata</taxon>
        <taxon>Craniata</taxon>
        <taxon>Vertebrata</taxon>
        <taxon>Euteleostomi</taxon>
        <taxon>Amphibia</taxon>
        <taxon>Batrachia</taxon>
        <taxon>Anura</taxon>
        <taxon>Neobatrachia</taxon>
        <taxon>Hyloidea</taxon>
        <taxon>Leptodactylidae</taxon>
        <taxon>Leiuperinae</taxon>
        <taxon>Engystomops</taxon>
    </lineage>
</organism>
<keyword evidence="3" id="KW-1185">Reference proteome</keyword>
<dbReference type="AlphaFoldDB" id="A0AAV6ZLS7"/>
<keyword evidence="1" id="KW-0812">Transmembrane</keyword>
<comment type="caution">
    <text evidence="2">The sequence shown here is derived from an EMBL/GenBank/DDBJ whole genome shotgun (WGS) entry which is preliminary data.</text>
</comment>
<accession>A0AAV6ZLS7</accession>
<proteinExistence type="predicted"/>
<sequence length="82" mass="9172">MSSSSPSSSPLPFLPPYANVPSLPLPSHLPYLFLAYLSLSTFPYRSTPLYKYCSERCLKVTCISTLFNGSGSWDRLRLFCLS</sequence>
<dbReference type="EMBL" id="WNYA01000820">
    <property type="protein sequence ID" value="KAG8547133.1"/>
    <property type="molecule type" value="Genomic_DNA"/>
</dbReference>
<evidence type="ECO:0000313" key="2">
    <source>
        <dbReference type="EMBL" id="KAG8547133.1"/>
    </source>
</evidence>
<name>A0AAV6ZLS7_ENGPU</name>